<name>A0A9D4V4H2_ADICA</name>
<feature type="transmembrane region" description="Helical" evidence="9">
    <location>
        <begin position="44"/>
        <end position="61"/>
    </location>
</feature>
<dbReference type="FunFam" id="1.20.1280.290:FF:000002">
    <property type="entry name" value="Bidirectional sugar transporter SWEET"/>
    <property type="match status" value="1"/>
</dbReference>
<reference evidence="10 11" key="1">
    <citation type="submission" date="2021-01" db="EMBL/GenBank/DDBJ databases">
        <title>Adiantum capillus-veneris genome.</title>
        <authorList>
            <person name="Fang Y."/>
            <person name="Liao Q."/>
        </authorList>
    </citation>
    <scope>NUCLEOTIDE SEQUENCE [LARGE SCALE GENOMIC DNA]</scope>
    <source>
        <strain evidence="10">H3</strain>
        <tissue evidence="10">Leaf</tissue>
    </source>
</reference>
<evidence type="ECO:0000313" key="11">
    <source>
        <dbReference type="Proteomes" id="UP000886520"/>
    </source>
</evidence>
<feature type="transmembrane region" description="Helical" evidence="9">
    <location>
        <begin position="127"/>
        <end position="148"/>
    </location>
</feature>
<dbReference type="InterPro" id="IPR004316">
    <property type="entry name" value="SWEET_rpt"/>
</dbReference>
<comment type="subcellular location">
    <subcellularLocation>
        <location evidence="9">Cell membrane</location>
        <topology evidence="9">Multi-pass membrane protein</topology>
    </subcellularLocation>
    <subcellularLocation>
        <location evidence="1">Endomembrane system</location>
        <topology evidence="1">Multi-pass membrane protein</topology>
    </subcellularLocation>
</comment>
<evidence type="ECO:0000256" key="2">
    <source>
        <dbReference type="ARBA" id="ARBA00007809"/>
    </source>
</evidence>
<evidence type="ECO:0000256" key="9">
    <source>
        <dbReference type="RuleBase" id="RU910715"/>
    </source>
</evidence>
<keyword evidence="5 9" id="KW-0812">Transmembrane</keyword>
<keyword evidence="3 9" id="KW-0813">Transport</keyword>
<feature type="transmembrane region" description="Helical" evidence="9">
    <location>
        <begin position="188"/>
        <end position="209"/>
    </location>
</feature>
<evidence type="ECO:0000256" key="6">
    <source>
        <dbReference type="ARBA" id="ARBA00022737"/>
    </source>
</evidence>
<dbReference type="Pfam" id="PF03083">
    <property type="entry name" value="MtN3_slv"/>
    <property type="match status" value="2"/>
</dbReference>
<dbReference type="OrthoDB" id="409725at2759"/>
<dbReference type="Proteomes" id="UP000886520">
    <property type="component" value="Chromosome 5"/>
</dbReference>
<evidence type="ECO:0000313" key="10">
    <source>
        <dbReference type="EMBL" id="KAI5079604.1"/>
    </source>
</evidence>
<keyword evidence="7 9" id="KW-1133">Transmembrane helix</keyword>
<evidence type="ECO:0000256" key="3">
    <source>
        <dbReference type="ARBA" id="ARBA00022448"/>
    </source>
</evidence>
<evidence type="ECO:0000256" key="5">
    <source>
        <dbReference type="ARBA" id="ARBA00022692"/>
    </source>
</evidence>
<comment type="similarity">
    <text evidence="2 9">Belongs to the SWEET sugar transporter family.</text>
</comment>
<keyword evidence="8 9" id="KW-0472">Membrane</keyword>
<protein>
    <recommendedName>
        <fullName evidence="9">Bidirectional sugar transporter SWEET</fullName>
    </recommendedName>
</protein>
<dbReference type="AlphaFoldDB" id="A0A9D4V4H2"/>
<feature type="transmembrane region" description="Helical" evidence="9">
    <location>
        <begin position="102"/>
        <end position="121"/>
    </location>
</feature>
<dbReference type="EMBL" id="JABFUD020000005">
    <property type="protein sequence ID" value="KAI5079604.1"/>
    <property type="molecule type" value="Genomic_DNA"/>
</dbReference>
<evidence type="ECO:0000256" key="1">
    <source>
        <dbReference type="ARBA" id="ARBA00004127"/>
    </source>
</evidence>
<evidence type="ECO:0000256" key="8">
    <source>
        <dbReference type="ARBA" id="ARBA00023136"/>
    </source>
</evidence>
<dbReference type="PANTHER" id="PTHR10791">
    <property type="entry name" value="RAG1-ACTIVATING PROTEIN 1"/>
    <property type="match status" value="1"/>
</dbReference>
<feature type="transmembrane region" description="Helical" evidence="9">
    <location>
        <begin position="67"/>
        <end position="90"/>
    </location>
</feature>
<dbReference type="GO" id="GO:0012505">
    <property type="term" value="C:endomembrane system"/>
    <property type="evidence" value="ECO:0007669"/>
    <property type="project" value="UniProtKB-SubCell"/>
</dbReference>
<dbReference type="GO" id="GO:0051119">
    <property type="term" value="F:sugar transmembrane transporter activity"/>
    <property type="evidence" value="ECO:0007669"/>
    <property type="project" value="InterPro"/>
</dbReference>
<evidence type="ECO:0000256" key="4">
    <source>
        <dbReference type="ARBA" id="ARBA00022597"/>
    </source>
</evidence>
<dbReference type="GO" id="GO:0005886">
    <property type="term" value="C:plasma membrane"/>
    <property type="evidence" value="ECO:0007669"/>
    <property type="project" value="UniProtKB-SubCell"/>
</dbReference>
<comment type="caution">
    <text evidence="10">The sequence shown here is derived from an EMBL/GenBank/DDBJ whole genome shotgun (WGS) entry which is preliminary data.</text>
</comment>
<keyword evidence="6" id="KW-0677">Repeat</keyword>
<keyword evidence="4 9" id="KW-0762">Sugar transport</keyword>
<proteinExistence type="inferred from homology"/>
<gene>
    <name evidence="10" type="ORF">GOP47_0005083</name>
</gene>
<comment type="function">
    <text evidence="9">Mediates both low-affinity uptake and efflux of sugar across the membrane.</text>
</comment>
<dbReference type="PANTHER" id="PTHR10791:SF142">
    <property type="entry name" value="BIDIRECTIONAL SUGAR TRANSPORTER SWEET16"/>
    <property type="match status" value="1"/>
</dbReference>
<feature type="transmembrane region" description="Helical" evidence="9">
    <location>
        <begin position="160"/>
        <end position="182"/>
    </location>
</feature>
<keyword evidence="11" id="KW-1185">Reference proteome</keyword>
<organism evidence="10 11">
    <name type="scientific">Adiantum capillus-veneris</name>
    <name type="common">Maidenhair fern</name>
    <dbReference type="NCBI Taxonomy" id="13818"/>
    <lineage>
        <taxon>Eukaryota</taxon>
        <taxon>Viridiplantae</taxon>
        <taxon>Streptophyta</taxon>
        <taxon>Embryophyta</taxon>
        <taxon>Tracheophyta</taxon>
        <taxon>Polypodiopsida</taxon>
        <taxon>Polypodiidae</taxon>
        <taxon>Polypodiales</taxon>
        <taxon>Pteridineae</taxon>
        <taxon>Pteridaceae</taxon>
        <taxon>Vittarioideae</taxon>
        <taxon>Adiantum</taxon>
    </lineage>
</organism>
<evidence type="ECO:0000256" key="7">
    <source>
        <dbReference type="ARBA" id="ARBA00022989"/>
    </source>
</evidence>
<dbReference type="InterPro" id="IPR047664">
    <property type="entry name" value="SWEET"/>
</dbReference>
<dbReference type="Gene3D" id="1.20.1280.290">
    <property type="match status" value="2"/>
</dbReference>
<feature type="transmembrane region" description="Helical" evidence="9">
    <location>
        <begin position="6"/>
        <end position="32"/>
    </location>
</feature>
<sequence>MTTDLLALLVGILGNITSSLVFASPLVTFYGIIKKRTTESFSPVPYITCMLSQALWTYYGIIKPKGLIIASISGVGFIFMMCYLGIFVIFASMPNRMYALKLLTLSLTSFVALFLGTFFGSHDRTRLTIVGFLCAINSVCMFASPLCVMKKVITTKSVEFMPFFLTLSLFANGGTWATYSIIVRDLFMGVPSGLGFLFGVAQLLLYFCYYKKIPKEVNDTKLCFEPVKPPSKGQQPSMEKLEEYPSQIQIQF</sequence>
<accession>A0A9D4V4H2</accession>